<proteinExistence type="predicted"/>
<reference evidence="3 4" key="1">
    <citation type="submission" date="2019-06" db="EMBL/GenBank/DDBJ databases">
        <title>Whole genome shotgun sequence of Vibrio inusitatus NBRC 102082.</title>
        <authorList>
            <person name="Hosoyama A."/>
            <person name="Uohara A."/>
            <person name="Ohji S."/>
            <person name="Ichikawa N."/>
        </authorList>
    </citation>
    <scope>NUCLEOTIDE SEQUENCE [LARGE SCALE GENOMIC DNA]</scope>
    <source>
        <strain evidence="3 4">NBRC 102082</strain>
    </source>
</reference>
<dbReference type="InterPro" id="IPR019617">
    <property type="entry name" value="DUF2489"/>
</dbReference>
<dbReference type="Pfam" id="PF10675">
    <property type="entry name" value="DUF2489"/>
    <property type="match status" value="1"/>
</dbReference>
<keyword evidence="1" id="KW-1133">Transmembrane helix</keyword>
<evidence type="ECO:0000313" key="3">
    <source>
        <dbReference type="EMBL" id="GEA51267.1"/>
    </source>
</evidence>
<evidence type="ECO:0000313" key="4">
    <source>
        <dbReference type="Proteomes" id="UP000318717"/>
    </source>
</evidence>
<comment type="caution">
    <text evidence="3">The sequence shown here is derived from an EMBL/GenBank/DDBJ whole genome shotgun (WGS) entry which is preliminary data.</text>
</comment>
<evidence type="ECO:0000256" key="1">
    <source>
        <dbReference type="SAM" id="Phobius"/>
    </source>
</evidence>
<evidence type="ECO:0000259" key="2">
    <source>
        <dbReference type="Pfam" id="PF10675"/>
    </source>
</evidence>
<dbReference type="AlphaFoldDB" id="A0A4Y3HW36"/>
<organism evidence="3 4">
    <name type="scientific">Vibrio inusitatus NBRC 102082</name>
    <dbReference type="NCBI Taxonomy" id="1219070"/>
    <lineage>
        <taxon>Bacteria</taxon>
        <taxon>Pseudomonadati</taxon>
        <taxon>Pseudomonadota</taxon>
        <taxon>Gammaproteobacteria</taxon>
        <taxon>Vibrionales</taxon>
        <taxon>Vibrionaceae</taxon>
        <taxon>Vibrio</taxon>
    </lineage>
</organism>
<feature type="transmembrane region" description="Helical" evidence="1">
    <location>
        <begin position="6"/>
        <end position="25"/>
    </location>
</feature>
<dbReference type="RefSeq" id="WP_141345591.1">
    <property type="nucleotide sequence ID" value="NZ_BJLF01000009.1"/>
</dbReference>
<dbReference type="Proteomes" id="UP000318717">
    <property type="component" value="Unassembled WGS sequence"/>
</dbReference>
<protein>
    <submittedName>
        <fullName evidence="3">Coproporphyrinogen III oxidase</fullName>
    </submittedName>
</protein>
<feature type="domain" description="DUF2489" evidence="2">
    <location>
        <begin position="14"/>
        <end position="146"/>
    </location>
</feature>
<sequence length="162" mass="18251">MDMAVLASIGVIIILGLGGYAAYLLSKLKKQKQLISQHQALAIAKRNAKIFESVDTLCLAGIQGQCDLSELSIRLCNILDYVQGDQRIDVKTRYPALSELFEVVNDMARGEDRQQLAKQERMKQNLARHKAENRLNDIIIEELKDLQGQMAPLNDQISIQMR</sequence>
<name>A0A4Y3HW36_9VIBR</name>
<gene>
    <name evidence="3" type="ORF">VIN01S_20710</name>
</gene>
<dbReference type="OrthoDB" id="5293867at2"/>
<keyword evidence="4" id="KW-1185">Reference proteome</keyword>
<keyword evidence="1" id="KW-0812">Transmembrane</keyword>
<dbReference type="EMBL" id="BJLF01000009">
    <property type="protein sequence ID" value="GEA51267.1"/>
    <property type="molecule type" value="Genomic_DNA"/>
</dbReference>
<accession>A0A4Y3HW36</accession>
<keyword evidence="1" id="KW-0472">Membrane</keyword>